<dbReference type="CDD" id="cd04301">
    <property type="entry name" value="NAT_SF"/>
    <property type="match status" value="1"/>
</dbReference>
<dbReference type="EMBL" id="CYZE01000002">
    <property type="protein sequence ID" value="CUN84447.1"/>
    <property type="molecule type" value="Genomic_DNA"/>
</dbReference>
<dbReference type="GO" id="GO:0016747">
    <property type="term" value="F:acyltransferase activity, transferring groups other than amino-acyl groups"/>
    <property type="evidence" value="ECO:0007669"/>
    <property type="project" value="InterPro"/>
</dbReference>
<dbReference type="InterPro" id="IPR016181">
    <property type="entry name" value="Acyl_CoA_acyltransferase"/>
</dbReference>
<organism evidence="4 5">
    <name type="scientific">Hungatella hathewayi</name>
    <dbReference type="NCBI Taxonomy" id="154046"/>
    <lineage>
        <taxon>Bacteria</taxon>
        <taxon>Bacillati</taxon>
        <taxon>Bacillota</taxon>
        <taxon>Clostridia</taxon>
        <taxon>Lachnospirales</taxon>
        <taxon>Lachnospiraceae</taxon>
        <taxon>Hungatella</taxon>
    </lineage>
</organism>
<evidence type="ECO:0000256" key="2">
    <source>
        <dbReference type="ARBA" id="ARBA00023315"/>
    </source>
</evidence>
<keyword evidence="1 4" id="KW-0808">Transferase</keyword>
<evidence type="ECO:0000256" key="1">
    <source>
        <dbReference type="ARBA" id="ARBA00022679"/>
    </source>
</evidence>
<dbReference type="Gene3D" id="3.40.630.30">
    <property type="match status" value="1"/>
</dbReference>
<dbReference type="AlphaFoldDB" id="A0A174A812"/>
<dbReference type="SUPFAM" id="SSF55729">
    <property type="entry name" value="Acyl-CoA N-acyltransferases (Nat)"/>
    <property type="match status" value="1"/>
</dbReference>
<feature type="domain" description="N-acetyltransferase" evidence="3">
    <location>
        <begin position="41"/>
        <end position="187"/>
    </location>
</feature>
<name>A0A174A812_9FIRM</name>
<dbReference type="InterPro" id="IPR000182">
    <property type="entry name" value="GNAT_dom"/>
</dbReference>
<protein>
    <submittedName>
        <fullName evidence="4">Acetyltransferase, GNAT family</fullName>
        <ecNumber evidence="4">2.3.1.-</ecNumber>
    </submittedName>
</protein>
<proteinExistence type="predicted"/>
<accession>A0A174A812</accession>
<dbReference type="PROSITE" id="PS51186">
    <property type="entry name" value="GNAT"/>
    <property type="match status" value="1"/>
</dbReference>
<gene>
    <name evidence="4" type="primary">yjaB</name>
    <name evidence="4" type="ORF">ERS852407_01246</name>
</gene>
<evidence type="ECO:0000313" key="4">
    <source>
        <dbReference type="EMBL" id="CUN84447.1"/>
    </source>
</evidence>
<dbReference type="Pfam" id="PF13673">
    <property type="entry name" value="Acetyltransf_10"/>
    <property type="match status" value="1"/>
</dbReference>
<sequence length="204" mass="23390">MQNQSEQGESTLRNCIQRNQNQQSREIHRETLPKIVNQAEIILQVVRSDELIDRLTEVWRRSVKKTHLFLSDQEIGEIEKYVPAALLEVPTLVIAINAECEPIAFMGTAGERLEMLFLEPELRGSGLGRRLLTYGIEELGIRELCVNEQNPLAKGFYEHMGFECFKRTELDEQGNPYPLLYMRLTAKTAGESGNEAIDRLKIEE</sequence>
<dbReference type="PANTHER" id="PTHR43800">
    <property type="entry name" value="PEPTIDYL-LYSINE N-ACETYLTRANSFERASE YJAB"/>
    <property type="match status" value="1"/>
</dbReference>
<reference evidence="4 5" key="1">
    <citation type="submission" date="2015-09" db="EMBL/GenBank/DDBJ databases">
        <authorList>
            <consortium name="Pathogen Informatics"/>
        </authorList>
    </citation>
    <scope>NUCLEOTIDE SEQUENCE [LARGE SCALE GENOMIC DNA]</scope>
    <source>
        <strain evidence="4 5">2789STDY5608850</strain>
    </source>
</reference>
<dbReference type="Proteomes" id="UP000095651">
    <property type="component" value="Unassembled WGS sequence"/>
</dbReference>
<evidence type="ECO:0000259" key="3">
    <source>
        <dbReference type="PROSITE" id="PS51186"/>
    </source>
</evidence>
<evidence type="ECO:0000313" key="5">
    <source>
        <dbReference type="Proteomes" id="UP000095651"/>
    </source>
</evidence>
<dbReference type="EC" id="2.3.1.-" evidence="4"/>
<keyword evidence="2 4" id="KW-0012">Acyltransferase</keyword>
<dbReference type="PANTHER" id="PTHR43800:SF1">
    <property type="entry name" value="PEPTIDYL-LYSINE N-ACETYLTRANSFERASE YJAB"/>
    <property type="match status" value="1"/>
</dbReference>